<dbReference type="InterPro" id="IPR013848">
    <property type="entry name" value="Methylthiotransferase_N"/>
</dbReference>
<dbReference type="InterPro" id="IPR002792">
    <property type="entry name" value="TRAM_dom"/>
</dbReference>
<dbReference type="PROSITE" id="PS01278">
    <property type="entry name" value="MTTASE_RADICAL"/>
    <property type="match status" value="1"/>
</dbReference>
<dbReference type="PROSITE" id="PS51449">
    <property type="entry name" value="MTTASE_N"/>
    <property type="match status" value="1"/>
</dbReference>
<dbReference type="PANTHER" id="PTHR43020">
    <property type="entry name" value="CDK5 REGULATORY SUBUNIT-ASSOCIATED PROTEIN 1"/>
    <property type="match status" value="1"/>
</dbReference>
<dbReference type="InterPro" id="IPR038135">
    <property type="entry name" value="Methylthiotransferase_N_sf"/>
</dbReference>
<evidence type="ECO:0000313" key="10">
    <source>
        <dbReference type="EMBL" id="SVA46350.1"/>
    </source>
</evidence>
<comment type="cofactor">
    <cofactor evidence="1">
        <name>[4Fe-4S] cluster</name>
        <dbReference type="ChEBI" id="CHEBI:49883"/>
    </cofactor>
</comment>
<dbReference type="PROSITE" id="PS50926">
    <property type="entry name" value="TRAM"/>
    <property type="match status" value="1"/>
</dbReference>
<dbReference type="SMART" id="SM00729">
    <property type="entry name" value="Elp3"/>
    <property type="match status" value="1"/>
</dbReference>
<keyword evidence="3" id="KW-0949">S-adenosyl-L-methionine</keyword>
<dbReference type="InterPro" id="IPR006638">
    <property type="entry name" value="Elp3/MiaA/NifB-like_rSAM"/>
</dbReference>
<dbReference type="Gene3D" id="3.80.30.20">
    <property type="entry name" value="tm_1862 like domain"/>
    <property type="match status" value="1"/>
</dbReference>
<evidence type="ECO:0008006" key="11">
    <source>
        <dbReference type="Google" id="ProtNLM"/>
    </source>
</evidence>
<dbReference type="GO" id="GO:0035597">
    <property type="term" value="F:tRNA-2-methylthio-N(6)-dimethylallyladenosine(37) synthase activity"/>
    <property type="evidence" value="ECO:0007669"/>
    <property type="project" value="TreeGrafter"/>
</dbReference>
<dbReference type="InterPro" id="IPR058240">
    <property type="entry name" value="rSAM_sf"/>
</dbReference>
<dbReference type="Pfam" id="PF04055">
    <property type="entry name" value="Radical_SAM"/>
    <property type="match status" value="1"/>
</dbReference>
<evidence type="ECO:0000256" key="5">
    <source>
        <dbReference type="ARBA" id="ARBA00023004"/>
    </source>
</evidence>
<gene>
    <name evidence="10" type="ORF">METZ01_LOCUS99204</name>
</gene>
<dbReference type="NCBIfam" id="TIGR00089">
    <property type="entry name" value="MiaB/RimO family radical SAM methylthiotransferase"/>
    <property type="match status" value="1"/>
</dbReference>
<organism evidence="10">
    <name type="scientific">marine metagenome</name>
    <dbReference type="NCBI Taxonomy" id="408172"/>
    <lineage>
        <taxon>unclassified sequences</taxon>
        <taxon>metagenomes</taxon>
        <taxon>ecological metagenomes</taxon>
    </lineage>
</organism>
<accession>A0A381W1E9</accession>
<evidence type="ECO:0000259" key="7">
    <source>
        <dbReference type="PROSITE" id="PS50926"/>
    </source>
</evidence>
<keyword evidence="4" id="KW-0479">Metal-binding</keyword>
<dbReference type="InterPro" id="IPR005839">
    <property type="entry name" value="Methylthiotransferase"/>
</dbReference>
<dbReference type="Pfam" id="PF00919">
    <property type="entry name" value="UPF0004"/>
    <property type="match status" value="1"/>
</dbReference>
<dbReference type="GO" id="GO:0046872">
    <property type="term" value="F:metal ion binding"/>
    <property type="evidence" value="ECO:0007669"/>
    <property type="project" value="UniProtKB-KW"/>
</dbReference>
<proteinExistence type="inferred from homology"/>
<dbReference type="SFLD" id="SFLDS00029">
    <property type="entry name" value="Radical_SAM"/>
    <property type="match status" value="1"/>
</dbReference>
<evidence type="ECO:0000256" key="4">
    <source>
        <dbReference type="ARBA" id="ARBA00022723"/>
    </source>
</evidence>
<dbReference type="AlphaFoldDB" id="A0A381W1E9"/>
<name>A0A381W1E9_9ZZZZ</name>
<evidence type="ECO:0000259" key="9">
    <source>
        <dbReference type="PROSITE" id="PS51918"/>
    </source>
</evidence>
<dbReference type="InterPro" id="IPR007197">
    <property type="entry name" value="rSAM"/>
</dbReference>
<keyword evidence="5" id="KW-0408">Iron</keyword>
<dbReference type="InterPro" id="IPR006463">
    <property type="entry name" value="MiaB_methiolase"/>
</dbReference>
<dbReference type="EMBL" id="UINC01010420">
    <property type="protein sequence ID" value="SVA46350.1"/>
    <property type="molecule type" value="Genomic_DNA"/>
</dbReference>
<dbReference type="FunFam" id="3.80.30.20:FF:000001">
    <property type="entry name" value="tRNA-2-methylthio-N(6)-dimethylallyladenosine synthase 2"/>
    <property type="match status" value="1"/>
</dbReference>
<feature type="non-terminal residue" evidence="10">
    <location>
        <position position="1"/>
    </location>
</feature>
<dbReference type="HAMAP" id="MF_01864">
    <property type="entry name" value="tRNA_metthiotr_MiaB"/>
    <property type="match status" value="1"/>
</dbReference>
<evidence type="ECO:0000259" key="8">
    <source>
        <dbReference type="PROSITE" id="PS51449"/>
    </source>
</evidence>
<dbReference type="SFLD" id="SFLDG01082">
    <property type="entry name" value="B12-binding_domain_containing"/>
    <property type="match status" value="1"/>
</dbReference>
<dbReference type="CDD" id="cd01335">
    <property type="entry name" value="Radical_SAM"/>
    <property type="match status" value="1"/>
</dbReference>
<dbReference type="Pfam" id="PF01938">
    <property type="entry name" value="TRAM"/>
    <property type="match status" value="1"/>
</dbReference>
<dbReference type="GO" id="GO:0005829">
    <property type="term" value="C:cytosol"/>
    <property type="evidence" value="ECO:0007669"/>
    <property type="project" value="TreeGrafter"/>
</dbReference>
<dbReference type="PROSITE" id="PS51918">
    <property type="entry name" value="RADICAL_SAM"/>
    <property type="match status" value="1"/>
</dbReference>
<dbReference type="SFLD" id="SFLDF00273">
    <property type="entry name" value="(dimethylallyl)adenosine_tRNA"/>
    <property type="match status" value="1"/>
</dbReference>
<dbReference type="InterPro" id="IPR020612">
    <property type="entry name" value="Methylthiotransferase_CS"/>
</dbReference>
<feature type="domain" description="Radical SAM core" evidence="9">
    <location>
        <begin position="135"/>
        <end position="362"/>
    </location>
</feature>
<feature type="domain" description="TRAM" evidence="7">
    <location>
        <begin position="365"/>
        <end position="428"/>
    </location>
</feature>
<sequence length="433" mass="49698">DTYGCQMNVADSELVKTILNKEGFFPAKNVDCADAIFVNTCSIREHAEEKVHSRLGQFNLIKKKRPDVLIGILGCMAQSLKYDLLENKPYVDIIIGPDSYRRLPELLKRKSRDQKNLVDTKLSRFEVYDDLFPSRKEGINAWISVMRGCDKFCTFCIVPFTRGRERSRSIEGILSEATQAVQDGFMEVTLLGQNVNSYRYGGKGFHHLIDEVAQVPGLKRIRFTSPHPQDMTDQLLETMARHDNVCNYVHLPLQAGNDRILKRMNRTYTRDHFLKLVDKIRGFLPNVGLSTDIIVGFPGETDEAFKDTLAVMEDVKFDSAFNFKYSQRRGTKASEYEDQITDELKQERLEQVISLQKKHTLERNRELVGTSQTVMVEKTSKRSQNQWAGRTDSNKWVIFNKEDSQIRDLVQVQITEAKGISIRGQMLKRAEAV</sequence>
<protein>
    <recommendedName>
        <fullName evidence="11">TRAM domain-containing protein</fullName>
    </recommendedName>
</protein>
<dbReference type="FunFam" id="3.40.50.12160:FF:000003">
    <property type="entry name" value="CDK5 regulatory subunit-associated protein 1"/>
    <property type="match status" value="1"/>
</dbReference>
<keyword evidence="6" id="KW-0411">Iron-sulfur</keyword>
<dbReference type="SUPFAM" id="SSF102114">
    <property type="entry name" value="Radical SAM enzymes"/>
    <property type="match status" value="1"/>
</dbReference>
<evidence type="ECO:0000256" key="3">
    <source>
        <dbReference type="ARBA" id="ARBA00022691"/>
    </source>
</evidence>
<evidence type="ECO:0000256" key="2">
    <source>
        <dbReference type="ARBA" id="ARBA00022485"/>
    </source>
</evidence>
<dbReference type="InterPro" id="IPR023404">
    <property type="entry name" value="rSAM_horseshoe"/>
</dbReference>
<evidence type="ECO:0000256" key="1">
    <source>
        <dbReference type="ARBA" id="ARBA00001966"/>
    </source>
</evidence>
<dbReference type="PANTHER" id="PTHR43020:SF2">
    <property type="entry name" value="MITOCHONDRIAL TRNA METHYLTHIOTRANSFERASE CDK5RAP1"/>
    <property type="match status" value="1"/>
</dbReference>
<dbReference type="SFLD" id="SFLDF00413">
    <property type="entry name" value="CDK5RAP1"/>
    <property type="match status" value="1"/>
</dbReference>
<feature type="domain" description="MTTase N-terminal" evidence="8">
    <location>
        <begin position="1"/>
        <end position="112"/>
    </location>
</feature>
<dbReference type="NCBIfam" id="TIGR01574">
    <property type="entry name" value="miaB-methiolase"/>
    <property type="match status" value="1"/>
</dbReference>
<evidence type="ECO:0000256" key="6">
    <source>
        <dbReference type="ARBA" id="ARBA00023014"/>
    </source>
</evidence>
<dbReference type="SFLD" id="SFLDG01061">
    <property type="entry name" value="methylthiotransferase"/>
    <property type="match status" value="1"/>
</dbReference>
<dbReference type="GO" id="GO:0051539">
    <property type="term" value="F:4 iron, 4 sulfur cluster binding"/>
    <property type="evidence" value="ECO:0007669"/>
    <property type="project" value="UniProtKB-KW"/>
</dbReference>
<dbReference type="Gene3D" id="3.40.50.12160">
    <property type="entry name" value="Methylthiotransferase, N-terminal domain"/>
    <property type="match status" value="1"/>
</dbReference>
<reference evidence="10" key="1">
    <citation type="submission" date="2018-05" db="EMBL/GenBank/DDBJ databases">
        <authorList>
            <person name="Lanie J.A."/>
            <person name="Ng W.-L."/>
            <person name="Kazmierczak K.M."/>
            <person name="Andrzejewski T.M."/>
            <person name="Davidsen T.M."/>
            <person name="Wayne K.J."/>
            <person name="Tettelin H."/>
            <person name="Glass J.I."/>
            <person name="Rusch D."/>
            <person name="Podicherti R."/>
            <person name="Tsui H.-C.T."/>
            <person name="Winkler M.E."/>
        </authorList>
    </citation>
    <scope>NUCLEOTIDE SEQUENCE</scope>
</reference>
<keyword evidence="2" id="KW-0004">4Fe-4S</keyword>